<dbReference type="Pfam" id="PF01636">
    <property type="entry name" value="APH"/>
    <property type="match status" value="1"/>
</dbReference>
<reference evidence="3 4" key="1">
    <citation type="submission" date="2019-09" db="EMBL/GenBank/DDBJ databases">
        <title>Phylogeny of genus Pseudoclavibacter and closely related genus.</title>
        <authorList>
            <person name="Li Y."/>
        </authorList>
    </citation>
    <scope>NUCLEOTIDE SEQUENCE [LARGE SCALE GENOMIC DNA]</scope>
    <source>
        <strain evidence="3 4">JCM 16921</strain>
    </source>
</reference>
<evidence type="ECO:0000259" key="2">
    <source>
        <dbReference type="Pfam" id="PF01636"/>
    </source>
</evidence>
<keyword evidence="4" id="KW-1185">Reference proteome</keyword>
<feature type="compositionally biased region" description="Acidic residues" evidence="1">
    <location>
        <begin position="443"/>
        <end position="456"/>
    </location>
</feature>
<dbReference type="InterPro" id="IPR011009">
    <property type="entry name" value="Kinase-like_dom_sf"/>
</dbReference>
<evidence type="ECO:0000313" key="4">
    <source>
        <dbReference type="Proteomes" id="UP000481339"/>
    </source>
</evidence>
<feature type="domain" description="Aminoglycoside phosphotransferase" evidence="2">
    <location>
        <begin position="98"/>
        <end position="315"/>
    </location>
</feature>
<dbReference type="EMBL" id="WBKA01000004">
    <property type="protein sequence ID" value="KAB1631998.1"/>
    <property type="molecule type" value="Genomic_DNA"/>
</dbReference>
<keyword evidence="3" id="KW-0808">Transferase</keyword>
<dbReference type="AlphaFoldDB" id="A0A7C8FQ17"/>
<dbReference type="GO" id="GO:0016740">
    <property type="term" value="F:transferase activity"/>
    <property type="evidence" value="ECO:0007669"/>
    <property type="project" value="UniProtKB-KW"/>
</dbReference>
<dbReference type="SUPFAM" id="SSF56112">
    <property type="entry name" value="Protein kinase-like (PK-like)"/>
    <property type="match status" value="1"/>
</dbReference>
<evidence type="ECO:0000256" key="1">
    <source>
        <dbReference type="SAM" id="MobiDB-lite"/>
    </source>
</evidence>
<sequence length="464" mass="49543">MRWVIARVLPVPAPASTRTGPVRASATRRCWASSPASRSPAGCVAVSACGILVLYSGDMTRSPLTLAALATSAIPGLEVSQVARHTAGTTGDYDSAVVADDAGRRFIIRMPNSPAAFRRLEDELKALSALSAGIRTRLPFQVPAEAGHVDVDGLSAIVYTFIPGTLLDIAAITGEGPLATSIGEALGALHELPTGFIDDYALPHEHPGQVRERTRRLVARADVTRRVPRELLDRWYAAIDDDDLWGFEPTVVHGSLDDQSILVAEGRVTGLLDWGALRIADPAMDLSWLMHAASEAGTDAVLAAYARARETGTLKTLRRRATLYAELQAARWLLHGVDADDETITKDAERMLAELAAVVTGSWRMRLTEPVFDAEQAEEPAAPGGISDPDDFMADDDEVPVRTDTAAATEPVEILAETEVDEVVVAEVIDDEPADATPAAGRDDEDEETATVVEDEGATRAQSS</sequence>
<proteinExistence type="predicted"/>
<dbReference type="InterPro" id="IPR051678">
    <property type="entry name" value="AGP_Transferase"/>
</dbReference>
<dbReference type="Proteomes" id="UP000481339">
    <property type="component" value="Unassembled WGS sequence"/>
</dbReference>
<dbReference type="OrthoDB" id="3239865at2"/>
<comment type="caution">
    <text evidence="3">The sequence shown here is derived from an EMBL/GenBank/DDBJ whole genome shotgun (WGS) entry which is preliminary data.</text>
</comment>
<dbReference type="PANTHER" id="PTHR21310">
    <property type="entry name" value="AMINOGLYCOSIDE PHOSPHOTRANSFERASE-RELATED-RELATED"/>
    <property type="match status" value="1"/>
</dbReference>
<feature type="region of interest" description="Disordered" evidence="1">
    <location>
        <begin position="429"/>
        <end position="464"/>
    </location>
</feature>
<name>A0A7C8FQ17_9MICO</name>
<evidence type="ECO:0000313" key="3">
    <source>
        <dbReference type="EMBL" id="KAB1631998.1"/>
    </source>
</evidence>
<feature type="region of interest" description="Disordered" evidence="1">
    <location>
        <begin position="374"/>
        <end position="397"/>
    </location>
</feature>
<accession>A0A7C8FQ17</accession>
<dbReference type="InterPro" id="IPR002575">
    <property type="entry name" value="Aminoglycoside_PTrfase"/>
</dbReference>
<gene>
    <name evidence="3" type="ORF">F8O02_06725</name>
</gene>
<dbReference type="Gene3D" id="3.90.1200.10">
    <property type="match status" value="1"/>
</dbReference>
<organism evidence="3 4">
    <name type="scientific">Pseudoclavibacter caeni</name>
    <dbReference type="NCBI Taxonomy" id="908846"/>
    <lineage>
        <taxon>Bacteria</taxon>
        <taxon>Bacillati</taxon>
        <taxon>Actinomycetota</taxon>
        <taxon>Actinomycetes</taxon>
        <taxon>Micrococcales</taxon>
        <taxon>Microbacteriaceae</taxon>
        <taxon>Pseudoclavibacter</taxon>
    </lineage>
</organism>
<protein>
    <submittedName>
        <fullName evidence="3">Phosphotransferase</fullName>
    </submittedName>
</protein>
<feature type="compositionally biased region" description="Acidic residues" evidence="1">
    <location>
        <begin position="388"/>
        <end position="397"/>
    </location>
</feature>